<reference evidence="1" key="1">
    <citation type="submission" date="2012-11" db="EMBL/GenBank/DDBJ databases">
        <title>Permanent draft genomes of Rhodopirellula europaea strain SH398 and 6C.</title>
        <authorList>
            <person name="Richter M."/>
            <person name="Richter-Heitmann T."/>
            <person name="Frank C."/>
            <person name="Harder J."/>
            <person name="Glockner F.O."/>
        </authorList>
    </citation>
    <scope>NUCLEOTIDE SEQUENCE</scope>
    <source>
        <strain evidence="1">6C</strain>
    </source>
</reference>
<gene>
    <name evidence="1" type="ORF">RE6C_01572</name>
</gene>
<reference evidence="1" key="2">
    <citation type="journal article" date="2013" name="Mar. Genomics">
        <title>Expression of sulfatases in Rhodopirellula baltica and the diversity of sulfatases in the genus Rhodopirellula.</title>
        <authorList>
            <person name="Wegner C.E."/>
            <person name="Richter-Heitmann T."/>
            <person name="Klindworth A."/>
            <person name="Klockow C."/>
            <person name="Richter M."/>
            <person name="Achstetter T."/>
            <person name="Glockner F.O."/>
            <person name="Harder J."/>
        </authorList>
    </citation>
    <scope>NUCLEOTIDE SEQUENCE [LARGE SCALE GENOMIC DNA]</scope>
    <source>
        <strain evidence="1">6C</strain>
    </source>
</reference>
<keyword evidence="2" id="KW-1185">Reference proteome</keyword>
<comment type="caution">
    <text evidence="1">The sequence shown here is derived from an EMBL/GenBank/DDBJ whole genome shotgun (WGS) entry which is preliminary data.</text>
</comment>
<dbReference type="Proteomes" id="UP000011529">
    <property type="component" value="Unassembled WGS sequence"/>
</dbReference>
<dbReference type="PATRIC" id="fig|1263867.3.peg.1664"/>
<evidence type="ECO:0000313" key="1">
    <source>
        <dbReference type="EMBL" id="EMB17710.1"/>
    </source>
</evidence>
<dbReference type="EMBL" id="ANMO01000090">
    <property type="protein sequence ID" value="EMB17710.1"/>
    <property type="molecule type" value="Genomic_DNA"/>
</dbReference>
<sequence>MRAVPTETTMERRSLRVCRSTNDDLCLNQVIVRDGRGVTCFGELGRV</sequence>
<organism evidence="1 2">
    <name type="scientific">Rhodopirellula europaea 6C</name>
    <dbReference type="NCBI Taxonomy" id="1263867"/>
    <lineage>
        <taxon>Bacteria</taxon>
        <taxon>Pseudomonadati</taxon>
        <taxon>Planctomycetota</taxon>
        <taxon>Planctomycetia</taxon>
        <taxon>Pirellulales</taxon>
        <taxon>Pirellulaceae</taxon>
        <taxon>Rhodopirellula</taxon>
    </lineage>
</organism>
<proteinExistence type="predicted"/>
<protein>
    <submittedName>
        <fullName evidence="1">Uncharacterized protein</fullName>
    </submittedName>
</protein>
<dbReference type="AlphaFoldDB" id="M2AKQ8"/>
<accession>M2AKQ8</accession>
<name>M2AKQ8_9BACT</name>
<evidence type="ECO:0000313" key="2">
    <source>
        <dbReference type="Proteomes" id="UP000011529"/>
    </source>
</evidence>